<evidence type="ECO:0000313" key="5">
    <source>
        <dbReference type="Proteomes" id="UP000801864"/>
    </source>
</evidence>
<dbReference type="Pfam" id="PF21666">
    <property type="entry name" value="DUF4246_N"/>
    <property type="match status" value="1"/>
</dbReference>
<keyword evidence="5" id="KW-1185">Reference proteome</keyword>
<dbReference type="Proteomes" id="UP000801864">
    <property type="component" value="Unassembled WGS sequence"/>
</dbReference>
<feature type="domain" description="DUF4246" evidence="3">
    <location>
        <begin position="86"/>
        <end position="153"/>
    </location>
</feature>
<name>A0A9P4XQR6_9HYPO</name>
<dbReference type="PANTHER" id="PTHR33119">
    <property type="entry name" value="IFI3P"/>
    <property type="match status" value="1"/>
</dbReference>
<reference evidence="4 5" key="1">
    <citation type="submission" date="2018-06" db="EMBL/GenBank/DDBJ databases">
        <title>Genome analysis of cellulolytic fungus Trichoderma lentiforme CFAM-422.</title>
        <authorList>
            <person name="Steindorff A.S."/>
            <person name="Formighieri E.F."/>
            <person name="Midorikawa G.E.O."/>
            <person name="Tamietti M.S."/>
            <person name="Ramos E.Z."/>
            <person name="Silva A.S."/>
            <person name="Bon E.P.S."/>
            <person name="Mendes T.D."/>
            <person name="Damaso M.C.T."/>
            <person name="Favaro L.C.L."/>
        </authorList>
    </citation>
    <scope>NUCLEOTIDE SEQUENCE [LARGE SCALE GENOMIC DNA]</scope>
    <source>
        <strain evidence="4 5">CFAM-422</strain>
    </source>
</reference>
<dbReference type="PANTHER" id="PTHR33119:SF1">
    <property type="entry name" value="FE2OG DIOXYGENASE DOMAIN-CONTAINING PROTEIN"/>
    <property type="match status" value="1"/>
</dbReference>
<sequence>MNDTSSDNNPSKVLKWFPGTPEQEKQFRQWMEERDEPLWFEDIEDWLENNAMDLVEGDNGSVVQQISDKIARDFQKKISPTATVKLPGYGYPLDRMPEYHFPVIKSNQINPWCAGPLYLRELCMLKVVEEITNQPEWWVNVHDAQITDNWKKEILGLDWNDYVKYADFTPSMADWCIEELKQKADLYEKTGLIPVLDYDACVIKSDKLVPDTLKQELCVGSQKLQQAISGDKLSHNGITFHLIDPSMCPLIYIHSRILPDRSINRTTCLEACGKGDILDSNWVPHIKFLSNDGNKCPFDDTFQWLPCDVVVDEAGNAKVDSYINNLHPIDHADMYTTIERFITLALPAWDVIYRWPEEFCHQRITNEFVTYDCKVPHLCAGRECSWLNIPTAEFVRRDTEISKEPTPPTRANGMDGHLLNLKLERNESHLEKFLRQSIDEGHEWCHDMIEGRENHVHKWFYDTHPLRLPEPELDEVPVFSKCVPLSSTDARSSAIFSPKNNRLQVIVQLTEIRLSPEKPEYKGDLWKVDGMLNEHIVSTALFCYDSDNITDGHLYFDTPPQDVVTDFVHETPNYDTLRAFGILPGGKDFQVLGRVRIDPGTAIFYPNIYRHHQGSFSLADSSRSGYRKVLKLCLVDPSIPIISTSNIPPQQWAWWKNCKIHNEGLDLVGKLPPELQNMVFSDADFPITNDEAKRLRRLLELDRIPPGVFGWESQFWSDDESENDEGQNDEGENDEGENDEGENDEGENDEGENDESQYDGAQRLGEEIRLCFRMNDVLMTVAS</sequence>
<evidence type="ECO:0000313" key="4">
    <source>
        <dbReference type="EMBL" id="KAF3076612.1"/>
    </source>
</evidence>
<feature type="region of interest" description="Disordered" evidence="1">
    <location>
        <begin position="710"/>
        <end position="762"/>
    </location>
</feature>
<feature type="compositionally biased region" description="Acidic residues" evidence="1">
    <location>
        <begin position="717"/>
        <end position="757"/>
    </location>
</feature>
<evidence type="ECO:0000259" key="3">
    <source>
        <dbReference type="Pfam" id="PF21666"/>
    </source>
</evidence>
<comment type="caution">
    <text evidence="4">The sequence shown here is derived from an EMBL/GenBank/DDBJ whole genome shotgun (WGS) entry which is preliminary data.</text>
</comment>
<gene>
    <name evidence="4" type="ORF">CFAM422_001081</name>
</gene>
<feature type="domain" description="DUF4246" evidence="2">
    <location>
        <begin position="171"/>
        <end position="657"/>
    </location>
</feature>
<dbReference type="InterPro" id="IPR049207">
    <property type="entry name" value="DUF4246_N"/>
</dbReference>
<organism evidence="4 5">
    <name type="scientific">Trichoderma lentiforme</name>
    <dbReference type="NCBI Taxonomy" id="1567552"/>
    <lineage>
        <taxon>Eukaryota</taxon>
        <taxon>Fungi</taxon>
        <taxon>Dikarya</taxon>
        <taxon>Ascomycota</taxon>
        <taxon>Pezizomycotina</taxon>
        <taxon>Sordariomycetes</taxon>
        <taxon>Hypocreomycetidae</taxon>
        <taxon>Hypocreales</taxon>
        <taxon>Hypocreaceae</taxon>
        <taxon>Trichoderma</taxon>
    </lineage>
</organism>
<dbReference type="EMBL" id="QLNT01000002">
    <property type="protein sequence ID" value="KAF3076612.1"/>
    <property type="molecule type" value="Genomic_DNA"/>
</dbReference>
<dbReference type="InterPro" id="IPR025340">
    <property type="entry name" value="DUF4246"/>
</dbReference>
<evidence type="ECO:0000256" key="1">
    <source>
        <dbReference type="SAM" id="MobiDB-lite"/>
    </source>
</evidence>
<protein>
    <submittedName>
        <fullName evidence="4">Uncharacterized protein</fullName>
    </submittedName>
</protein>
<proteinExistence type="predicted"/>
<accession>A0A9P4XQR6</accession>
<evidence type="ECO:0000259" key="2">
    <source>
        <dbReference type="Pfam" id="PF14033"/>
    </source>
</evidence>
<dbReference type="AlphaFoldDB" id="A0A9P4XQR6"/>
<dbReference type="InterPro" id="IPR049192">
    <property type="entry name" value="DUF4246_C"/>
</dbReference>
<dbReference type="Pfam" id="PF14033">
    <property type="entry name" value="DUF4246"/>
    <property type="match status" value="1"/>
</dbReference>